<feature type="compositionally biased region" description="Polar residues" evidence="2">
    <location>
        <begin position="398"/>
        <end position="410"/>
    </location>
</feature>
<feature type="region of interest" description="Disordered" evidence="2">
    <location>
        <begin position="443"/>
        <end position="557"/>
    </location>
</feature>
<evidence type="ECO:0000313" key="3">
    <source>
        <dbReference type="EMBL" id="CAB9509734.1"/>
    </source>
</evidence>
<comment type="caution">
    <text evidence="3">The sequence shown here is derived from an EMBL/GenBank/DDBJ whole genome shotgun (WGS) entry which is preliminary data.</text>
</comment>
<evidence type="ECO:0000313" key="4">
    <source>
        <dbReference type="Proteomes" id="UP001153069"/>
    </source>
</evidence>
<keyword evidence="1" id="KW-0175">Coiled coil</keyword>
<feature type="compositionally biased region" description="Basic and acidic residues" evidence="2">
    <location>
        <begin position="789"/>
        <end position="798"/>
    </location>
</feature>
<evidence type="ECO:0000256" key="1">
    <source>
        <dbReference type="SAM" id="Coils"/>
    </source>
</evidence>
<feature type="compositionally biased region" description="Basic and acidic residues" evidence="2">
    <location>
        <begin position="474"/>
        <end position="557"/>
    </location>
</feature>
<keyword evidence="4" id="KW-1185">Reference proteome</keyword>
<feature type="compositionally biased region" description="Basic and acidic residues" evidence="2">
    <location>
        <begin position="741"/>
        <end position="755"/>
    </location>
</feature>
<proteinExistence type="predicted"/>
<feature type="compositionally biased region" description="Polar residues" evidence="2">
    <location>
        <begin position="364"/>
        <end position="378"/>
    </location>
</feature>
<feature type="compositionally biased region" description="Basic and acidic residues" evidence="2">
    <location>
        <begin position="763"/>
        <end position="782"/>
    </location>
</feature>
<feature type="compositionally biased region" description="Acidic residues" evidence="2">
    <location>
        <begin position="337"/>
        <end position="349"/>
    </location>
</feature>
<dbReference type="AlphaFoldDB" id="A0A9N8E141"/>
<feature type="region of interest" description="Disordered" evidence="2">
    <location>
        <begin position="337"/>
        <end position="418"/>
    </location>
</feature>
<dbReference type="Proteomes" id="UP001153069">
    <property type="component" value="Unassembled WGS sequence"/>
</dbReference>
<evidence type="ECO:0000256" key="2">
    <source>
        <dbReference type="SAM" id="MobiDB-lite"/>
    </source>
</evidence>
<dbReference type="EMBL" id="CAICTM010000402">
    <property type="protein sequence ID" value="CAB9509734.1"/>
    <property type="molecule type" value="Genomic_DNA"/>
</dbReference>
<feature type="coiled-coil region" evidence="1">
    <location>
        <begin position="590"/>
        <end position="628"/>
    </location>
</feature>
<gene>
    <name evidence="3" type="ORF">SEMRO_403_G135630.1</name>
</gene>
<protein>
    <submittedName>
        <fullName evidence="3">Uncharacterized protein</fullName>
    </submittedName>
</protein>
<reference evidence="3" key="1">
    <citation type="submission" date="2020-06" db="EMBL/GenBank/DDBJ databases">
        <authorList>
            <consortium name="Plant Systems Biology data submission"/>
        </authorList>
    </citation>
    <scope>NUCLEOTIDE SEQUENCE</scope>
    <source>
        <strain evidence="3">D6</strain>
    </source>
</reference>
<feature type="compositionally biased region" description="Basic and acidic residues" evidence="2">
    <location>
        <begin position="943"/>
        <end position="1013"/>
    </location>
</feature>
<feature type="compositionally biased region" description="Basic residues" evidence="2">
    <location>
        <begin position="1042"/>
        <end position="1052"/>
    </location>
</feature>
<feature type="region of interest" description="Disordered" evidence="2">
    <location>
        <begin position="741"/>
        <end position="1070"/>
    </location>
</feature>
<accession>A0A9N8E141</accession>
<feature type="compositionally biased region" description="Basic and acidic residues" evidence="2">
    <location>
        <begin position="443"/>
        <end position="466"/>
    </location>
</feature>
<name>A0A9N8E141_9STRA</name>
<organism evidence="3 4">
    <name type="scientific">Seminavis robusta</name>
    <dbReference type="NCBI Taxonomy" id="568900"/>
    <lineage>
        <taxon>Eukaryota</taxon>
        <taxon>Sar</taxon>
        <taxon>Stramenopiles</taxon>
        <taxon>Ochrophyta</taxon>
        <taxon>Bacillariophyta</taxon>
        <taxon>Bacillariophyceae</taxon>
        <taxon>Bacillariophycidae</taxon>
        <taxon>Naviculales</taxon>
        <taxon>Naviculaceae</taxon>
        <taxon>Seminavis</taxon>
    </lineage>
</organism>
<feature type="compositionally biased region" description="Basic and acidic residues" evidence="2">
    <location>
        <begin position="806"/>
        <end position="863"/>
    </location>
</feature>
<sequence length="1070" mass="125715">MARTQKGRRRRRKPSSKVNYEIIDKYYDREKDEIIFEDYVMWVKRSWIRYEGFDDQDSMWQFMRDCGECALGKFHGTSSWQEVDYNCPDIININHSSSTEYPHINLRNQVFDFLWLSLDTTTQKFTYDLLDEYFLFKSHNDKKLFPDSMLAMIFGNVIRRDTETFRVQLTKKQQILLEHEGIVSLKQDKDEITFHRPHAVKQNKLFEMVFSIFEDDDVSEDRDETKDWTIPTDHSSTGPLLAALLAVKLLQFVPNNHLLSVILSIYAMQYEPPKDEDDDDDDKYENMFFDHARPVYLEHYCLEEQKEFDDDTLWQHAGEALLVLKCRNKVCVRELEDENNDDCSVDSESESTASSTDCEDDNQTEATSTQGNLASSPNHDAEKKTKPLVSPPPGDTHTPATNEAGTNEQSAAAAVAEEYQQRMKAAELRVQDMVQNSLAELTEKEKKQQAEATDLENRRQQQDARSKHLAAGWKELRAERGKHVELQKREMASRLEEESKLNAAKEKLKEDQLKLQKERTAQESKLKAANEKLKEDQLKLQNERTAHATEQKEVLAKQDEKWKSLDDGWKEQLAEKGRQMEVQQRETNSRLEKERVLKAAQEQLKRDQQKLKEEQRKLQENWRKVKTELAKVTAEPVRLMGELEVREADLAEERRYLDGEMSNLKIGRSNLHDKEKELEQRETTFRLEKDKELTAAQEQLKLDRLKLEEGQQKLEVERATQKAEHERELAKLQAQWTDFAEKKGQLDEDQRKLNDQRNNLQAEKARQEELQEEEKNAQKELEAECATQKAEHEKELAKLEAQLADLAEKRRLQDEEKKKAEMKEDERARKAEREANKREREVTKRDEEVKKREEKVKQLEKQLNDGWQSMEKERAEQSKKGKRLEEDRAKLRKDQIELEAKKQRLENDAKKLEQKKEERAREKAEREAKREEKRAQKERRRQQKEQLKQEKALAKEDRKKQKAQKEQHEAQAKGKEAEAEAKTTQEQDEQRQKPREETIHNQEHVHREVHVNQDDIIQDDEPQPQEARGKASSALSQVPGSGKKKGTKKRKAATPIRPGCAISDKRIKNH</sequence>
<feature type="compositionally biased region" description="Basic and acidic residues" evidence="2">
    <location>
        <begin position="870"/>
        <end position="935"/>
    </location>
</feature>